<evidence type="ECO:0000313" key="5">
    <source>
        <dbReference type="EMBL" id="QTN34845.1"/>
    </source>
</evidence>
<sequence length="153" mass="17168">MTEQIQAFELAAYIPYKLTLAAEKLSTEFSARYRDKFGITIAEWRVLVHVSDAGSVSIRDIHQRVHLDKVTASRAASKLVKAGILIKDKNEMDRRLVALTLSKQGEEVMQEILAIAVQFQNQISELLSTDADSFIGALDRILDVDLDTEYSEP</sequence>
<evidence type="ECO:0000256" key="3">
    <source>
        <dbReference type="ARBA" id="ARBA00023163"/>
    </source>
</evidence>
<evidence type="ECO:0000256" key="2">
    <source>
        <dbReference type="ARBA" id="ARBA00023125"/>
    </source>
</evidence>
<dbReference type="InterPro" id="IPR000835">
    <property type="entry name" value="HTH_MarR-typ"/>
</dbReference>
<dbReference type="EMBL" id="CP060010">
    <property type="protein sequence ID" value="QTN34845.1"/>
    <property type="molecule type" value="Genomic_DNA"/>
</dbReference>
<dbReference type="PROSITE" id="PS50995">
    <property type="entry name" value="HTH_MARR_2"/>
    <property type="match status" value="1"/>
</dbReference>
<dbReference type="PANTHER" id="PTHR42756">
    <property type="entry name" value="TRANSCRIPTIONAL REGULATOR, MARR"/>
    <property type="match status" value="1"/>
</dbReference>
<dbReference type="GO" id="GO:0003677">
    <property type="term" value="F:DNA binding"/>
    <property type="evidence" value="ECO:0007669"/>
    <property type="project" value="UniProtKB-KW"/>
</dbReference>
<proteinExistence type="predicted"/>
<organism evidence="5 6">
    <name type="scientific">Cognatishimia activa</name>
    <dbReference type="NCBI Taxonomy" id="1715691"/>
    <lineage>
        <taxon>Bacteria</taxon>
        <taxon>Pseudomonadati</taxon>
        <taxon>Pseudomonadota</taxon>
        <taxon>Alphaproteobacteria</taxon>
        <taxon>Rhodobacterales</taxon>
        <taxon>Paracoccaceae</taxon>
        <taxon>Cognatishimia</taxon>
    </lineage>
</organism>
<keyword evidence="2" id="KW-0238">DNA-binding</keyword>
<gene>
    <name evidence="5" type="ORF">HZ995_10050</name>
</gene>
<evidence type="ECO:0000313" key="6">
    <source>
        <dbReference type="Proteomes" id="UP000665026"/>
    </source>
</evidence>
<feature type="domain" description="HTH marR-type" evidence="4">
    <location>
        <begin position="11"/>
        <end position="143"/>
    </location>
</feature>
<evidence type="ECO:0000259" key="4">
    <source>
        <dbReference type="PROSITE" id="PS50995"/>
    </source>
</evidence>
<dbReference type="SUPFAM" id="SSF46785">
    <property type="entry name" value="Winged helix' DNA-binding domain"/>
    <property type="match status" value="1"/>
</dbReference>
<accession>A0A975EML3</accession>
<reference evidence="5" key="1">
    <citation type="submission" date="2020-07" db="EMBL/GenBank/DDBJ databases">
        <title>Genome sequences of bacteria associated with the marine, planktonic diatom Thalassiosira profunda strain ECT2AJA-044.</title>
        <authorList>
            <person name="Gargas C.B."/>
            <person name="Roberts W.R."/>
            <person name="Alverson A.J."/>
        </authorList>
    </citation>
    <scope>NUCLEOTIDE SEQUENCE</scope>
    <source>
        <strain evidence="5">ECT2AJA-044</strain>
    </source>
</reference>
<dbReference type="KEGG" id="cact:HZ995_10050"/>
<dbReference type="Proteomes" id="UP000665026">
    <property type="component" value="Chromosome"/>
</dbReference>
<protein>
    <submittedName>
        <fullName evidence="5">MarR family transcriptional regulator</fullName>
    </submittedName>
</protein>
<dbReference type="AlphaFoldDB" id="A0A975EML3"/>
<dbReference type="PANTHER" id="PTHR42756:SF1">
    <property type="entry name" value="TRANSCRIPTIONAL REPRESSOR OF EMRAB OPERON"/>
    <property type="match status" value="1"/>
</dbReference>
<dbReference type="InterPro" id="IPR036390">
    <property type="entry name" value="WH_DNA-bd_sf"/>
</dbReference>
<dbReference type="SMART" id="SM00347">
    <property type="entry name" value="HTH_MARR"/>
    <property type="match status" value="1"/>
</dbReference>
<dbReference type="Gene3D" id="1.10.10.10">
    <property type="entry name" value="Winged helix-like DNA-binding domain superfamily/Winged helix DNA-binding domain"/>
    <property type="match status" value="1"/>
</dbReference>
<keyword evidence="1" id="KW-0805">Transcription regulation</keyword>
<dbReference type="Pfam" id="PF12802">
    <property type="entry name" value="MarR_2"/>
    <property type="match status" value="1"/>
</dbReference>
<dbReference type="GO" id="GO:0003700">
    <property type="term" value="F:DNA-binding transcription factor activity"/>
    <property type="evidence" value="ECO:0007669"/>
    <property type="project" value="InterPro"/>
</dbReference>
<keyword evidence="3" id="KW-0804">Transcription</keyword>
<evidence type="ECO:0000256" key="1">
    <source>
        <dbReference type="ARBA" id="ARBA00023015"/>
    </source>
</evidence>
<name>A0A975EML3_9RHOB</name>
<dbReference type="InterPro" id="IPR036388">
    <property type="entry name" value="WH-like_DNA-bd_sf"/>
</dbReference>
<dbReference type="RefSeq" id="WP_209355530.1">
    <property type="nucleotide sequence ID" value="NZ_CP060010.1"/>
</dbReference>